<dbReference type="AlphaFoldDB" id="M7TFB8"/>
<reference evidence="3" key="1">
    <citation type="journal article" date="2013" name="Genome Announc.">
        <title>Draft genome sequence of the grapevine dieback fungus Eutypa lata UCR-EL1.</title>
        <authorList>
            <person name="Blanco-Ulate B."/>
            <person name="Rolshausen P.E."/>
            <person name="Cantu D."/>
        </authorList>
    </citation>
    <scope>NUCLEOTIDE SEQUENCE [LARGE SCALE GENOMIC DNA]</scope>
    <source>
        <strain evidence="3">UCR-EL1</strain>
    </source>
</reference>
<name>M7TFB8_EUTLA</name>
<evidence type="ECO:0000313" key="2">
    <source>
        <dbReference type="EMBL" id="EMR65410.1"/>
    </source>
</evidence>
<evidence type="ECO:0000256" key="1">
    <source>
        <dbReference type="SAM" id="MobiDB-lite"/>
    </source>
</evidence>
<feature type="compositionally biased region" description="Polar residues" evidence="1">
    <location>
        <begin position="93"/>
        <end position="103"/>
    </location>
</feature>
<protein>
    <submittedName>
        <fullName evidence="2">Putative tbc domain-containing protein</fullName>
    </submittedName>
</protein>
<dbReference type="KEGG" id="ela:UCREL1_7625"/>
<proteinExistence type="predicted"/>
<dbReference type="EMBL" id="KB706874">
    <property type="protein sequence ID" value="EMR65410.1"/>
    <property type="molecule type" value="Genomic_DNA"/>
</dbReference>
<dbReference type="OrthoDB" id="27140at2759"/>
<accession>M7TFB8</accession>
<keyword evidence="3" id="KW-1185">Reference proteome</keyword>
<feature type="compositionally biased region" description="Low complexity" evidence="1">
    <location>
        <begin position="44"/>
        <end position="57"/>
    </location>
</feature>
<feature type="compositionally biased region" description="Low complexity" evidence="1">
    <location>
        <begin position="111"/>
        <end position="124"/>
    </location>
</feature>
<feature type="region of interest" description="Disordered" evidence="1">
    <location>
        <begin position="1"/>
        <end position="180"/>
    </location>
</feature>
<gene>
    <name evidence="2" type="ORF">UCREL1_7625</name>
</gene>
<dbReference type="STRING" id="1287681.M7TFB8"/>
<organism evidence="2 3">
    <name type="scientific">Eutypa lata (strain UCR-EL1)</name>
    <name type="common">Grapevine dieback disease fungus</name>
    <name type="synonym">Eutypa armeniacae</name>
    <dbReference type="NCBI Taxonomy" id="1287681"/>
    <lineage>
        <taxon>Eukaryota</taxon>
        <taxon>Fungi</taxon>
        <taxon>Dikarya</taxon>
        <taxon>Ascomycota</taxon>
        <taxon>Pezizomycotina</taxon>
        <taxon>Sordariomycetes</taxon>
        <taxon>Xylariomycetidae</taxon>
        <taxon>Xylariales</taxon>
        <taxon>Diatrypaceae</taxon>
        <taxon>Eutypa</taxon>
    </lineage>
</organism>
<dbReference type="Proteomes" id="UP000012174">
    <property type="component" value="Unassembled WGS sequence"/>
</dbReference>
<evidence type="ECO:0000313" key="3">
    <source>
        <dbReference type="Proteomes" id="UP000012174"/>
    </source>
</evidence>
<dbReference type="HOGENOM" id="CLU_1496201_0_0_1"/>
<feature type="compositionally biased region" description="Polar residues" evidence="1">
    <location>
        <begin position="1"/>
        <end position="11"/>
    </location>
</feature>
<sequence>MPLLEQRSSVITPVIEREEGGATSEPLSEAINAIDLNKSKEIGSPSLPSPAVTTSSPASPPQADPDAMDTDPLGSGTATPIQAAHRPQAPIPTRSTLAQSSFSWMLEPDESSSSSSLQAAAASAPRGKGAPNSLHRKRPSANANRERTAFLFGEVPSDENGQPALPEDMFGLELMGKSKS</sequence>